<evidence type="ECO:0000313" key="4">
    <source>
        <dbReference type="Proteomes" id="UP000177907"/>
    </source>
</evidence>
<sequence>MKKSQFTTIKPTELNYEKYATEKYDDEIKKVIPGYKKIHQTIYQYTRKINKKTTSHVLDLGCGTGITSAVIRRALPTAYFDLIDFSRQMLSGAKRKLGKNRVRYYLGDLALFKPKIKYDITTTVIGLHHQNDRGKQKIFKMTYNNLNGGGIFIYSDLMTYQNLNTAAYNSARHISHLTKNSKSKKMLTEWAYHHLYLNKLTTVEQQISWLKKTGFKIIKRQDFFNTVLLICRK</sequence>
<keyword evidence="1" id="KW-0808">Transferase</keyword>
<dbReference type="EMBL" id="MFQZ01000003">
    <property type="protein sequence ID" value="OGH88354.1"/>
    <property type="molecule type" value="Genomic_DNA"/>
</dbReference>
<dbReference type="GO" id="GO:0016740">
    <property type="term" value="F:transferase activity"/>
    <property type="evidence" value="ECO:0007669"/>
    <property type="project" value="UniProtKB-KW"/>
</dbReference>
<dbReference type="Pfam" id="PF13649">
    <property type="entry name" value="Methyltransf_25"/>
    <property type="match status" value="1"/>
</dbReference>
<dbReference type="SUPFAM" id="SSF53335">
    <property type="entry name" value="S-adenosyl-L-methionine-dependent methyltransferases"/>
    <property type="match status" value="1"/>
</dbReference>
<evidence type="ECO:0000313" key="3">
    <source>
        <dbReference type="EMBL" id="OGH88354.1"/>
    </source>
</evidence>
<evidence type="ECO:0000256" key="1">
    <source>
        <dbReference type="ARBA" id="ARBA00022679"/>
    </source>
</evidence>
<dbReference type="PANTHER" id="PTHR43861">
    <property type="entry name" value="TRANS-ACONITATE 2-METHYLTRANSFERASE-RELATED"/>
    <property type="match status" value="1"/>
</dbReference>
<gene>
    <name evidence="3" type="ORF">A3J93_04855</name>
</gene>
<dbReference type="STRING" id="1798704.A3J93_04855"/>
<protein>
    <recommendedName>
        <fullName evidence="2">Methyltransferase domain-containing protein</fullName>
    </recommendedName>
</protein>
<feature type="domain" description="Methyltransferase" evidence="2">
    <location>
        <begin position="57"/>
        <end position="150"/>
    </location>
</feature>
<dbReference type="Gene3D" id="3.40.50.150">
    <property type="entry name" value="Vaccinia Virus protein VP39"/>
    <property type="match status" value="1"/>
</dbReference>
<reference evidence="3 4" key="1">
    <citation type="journal article" date="2016" name="Nat. Commun.">
        <title>Thousands of microbial genomes shed light on interconnected biogeochemical processes in an aquifer system.</title>
        <authorList>
            <person name="Anantharaman K."/>
            <person name="Brown C.T."/>
            <person name="Hug L.A."/>
            <person name="Sharon I."/>
            <person name="Castelle C.J."/>
            <person name="Probst A.J."/>
            <person name="Thomas B.C."/>
            <person name="Singh A."/>
            <person name="Wilkins M.J."/>
            <person name="Karaoz U."/>
            <person name="Brodie E.L."/>
            <person name="Williams K.H."/>
            <person name="Hubbard S.S."/>
            <person name="Banfield J.F."/>
        </authorList>
    </citation>
    <scope>NUCLEOTIDE SEQUENCE [LARGE SCALE GENOMIC DNA]</scope>
</reference>
<proteinExistence type="predicted"/>
<dbReference type="Proteomes" id="UP000177907">
    <property type="component" value="Unassembled WGS sequence"/>
</dbReference>
<accession>A0A1F6NXH2</accession>
<dbReference type="InterPro" id="IPR041698">
    <property type="entry name" value="Methyltransf_25"/>
</dbReference>
<organism evidence="3 4">
    <name type="scientific">Candidatus Magasanikbacteria bacterium RIFOXYC2_FULL_42_28</name>
    <dbReference type="NCBI Taxonomy" id="1798704"/>
    <lineage>
        <taxon>Bacteria</taxon>
        <taxon>Candidatus Magasanikiibacteriota</taxon>
    </lineage>
</organism>
<dbReference type="AlphaFoldDB" id="A0A1F6NXH2"/>
<dbReference type="InterPro" id="IPR029063">
    <property type="entry name" value="SAM-dependent_MTases_sf"/>
</dbReference>
<evidence type="ECO:0000259" key="2">
    <source>
        <dbReference type="Pfam" id="PF13649"/>
    </source>
</evidence>
<comment type="caution">
    <text evidence="3">The sequence shown here is derived from an EMBL/GenBank/DDBJ whole genome shotgun (WGS) entry which is preliminary data.</text>
</comment>
<name>A0A1F6NXH2_9BACT</name>
<dbReference type="CDD" id="cd02440">
    <property type="entry name" value="AdoMet_MTases"/>
    <property type="match status" value="1"/>
</dbReference>